<sequence length="155" mass="18096">MKDGSLEENKHKNRVPDVIPGESDRPYLSTQAVGCNNYINAVYVDSFRKHNCYIVTQMPLPETQVDLWRLVYDHHIKYIIMLNELDVLDENKGQLSSPGPVNVRHLQLLNWPNKDVFPPDNTSFLSLLEEIHNWQEQQKDSQNPKINDKMIIHCM</sequence>
<dbReference type="AlphaFoldDB" id="A0AAD9IVA1"/>
<name>A0AAD9IVA1_9ANNE</name>
<dbReference type="Pfam" id="PF00102">
    <property type="entry name" value="Y_phosphatase"/>
    <property type="match status" value="1"/>
</dbReference>
<feature type="domain" description="Tyrosine-protein phosphatase" evidence="2">
    <location>
        <begin position="1"/>
        <end position="155"/>
    </location>
</feature>
<dbReference type="GO" id="GO:0004725">
    <property type="term" value="F:protein tyrosine phosphatase activity"/>
    <property type="evidence" value="ECO:0007669"/>
    <property type="project" value="InterPro"/>
</dbReference>
<accession>A0AAD9IVA1</accession>
<gene>
    <name evidence="3" type="ORF">LSH36_1206g00049</name>
</gene>
<evidence type="ECO:0000313" key="4">
    <source>
        <dbReference type="Proteomes" id="UP001208570"/>
    </source>
</evidence>
<dbReference type="InterPro" id="IPR000242">
    <property type="entry name" value="PTP_cat"/>
</dbReference>
<comment type="caution">
    <text evidence="3">The sequence shown here is derived from an EMBL/GenBank/DDBJ whole genome shotgun (WGS) entry which is preliminary data.</text>
</comment>
<dbReference type="InterPro" id="IPR050348">
    <property type="entry name" value="Protein-Tyr_Phosphatase"/>
</dbReference>
<evidence type="ECO:0000256" key="1">
    <source>
        <dbReference type="SAM" id="MobiDB-lite"/>
    </source>
</evidence>
<dbReference type="PROSITE" id="PS50055">
    <property type="entry name" value="TYR_PHOSPHATASE_PTP"/>
    <property type="match status" value="1"/>
</dbReference>
<dbReference type="Gene3D" id="3.90.190.10">
    <property type="entry name" value="Protein tyrosine phosphatase superfamily"/>
    <property type="match status" value="2"/>
</dbReference>
<organism evidence="3 4">
    <name type="scientific">Paralvinella palmiformis</name>
    <dbReference type="NCBI Taxonomy" id="53620"/>
    <lineage>
        <taxon>Eukaryota</taxon>
        <taxon>Metazoa</taxon>
        <taxon>Spiralia</taxon>
        <taxon>Lophotrochozoa</taxon>
        <taxon>Annelida</taxon>
        <taxon>Polychaeta</taxon>
        <taxon>Sedentaria</taxon>
        <taxon>Canalipalpata</taxon>
        <taxon>Terebellida</taxon>
        <taxon>Terebelliformia</taxon>
        <taxon>Alvinellidae</taxon>
        <taxon>Paralvinella</taxon>
    </lineage>
</organism>
<feature type="region of interest" description="Disordered" evidence="1">
    <location>
        <begin position="1"/>
        <end position="23"/>
    </location>
</feature>
<reference evidence="3" key="1">
    <citation type="journal article" date="2023" name="Mol. Biol. Evol.">
        <title>Third-Generation Sequencing Reveals the Adaptive Role of the Epigenome in Three Deep-Sea Polychaetes.</title>
        <authorList>
            <person name="Perez M."/>
            <person name="Aroh O."/>
            <person name="Sun Y."/>
            <person name="Lan Y."/>
            <person name="Juniper S.K."/>
            <person name="Young C.R."/>
            <person name="Angers B."/>
            <person name="Qian P.Y."/>
        </authorList>
    </citation>
    <scope>NUCLEOTIDE SEQUENCE</scope>
    <source>
        <strain evidence="3">P08H-3</strain>
    </source>
</reference>
<proteinExistence type="predicted"/>
<feature type="compositionally biased region" description="Basic and acidic residues" evidence="1">
    <location>
        <begin position="1"/>
        <end position="10"/>
    </location>
</feature>
<dbReference type="PRINTS" id="PR00700">
    <property type="entry name" value="PRTYPHPHTASE"/>
</dbReference>
<evidence type="ECO:0000259" key="2">
    <source>
        <dbReference type="PROSITE" id="PS50055"/>
    </source>
</evidence>
<dbReference type="PANTHER" id="PTHR19134">
    <property type="entry name" value="RECEPTOR-TYPE TYROSINE-PROTEIN PHOSPHATASE"/>
    <property type="match status" value="1"/>
</dbReference>
<evidence type="ECO:0000313" key="3">
    <source>
        <dbReference type="EMBL" id="KAK2140910.1"/>
    </source>
</evidence>
<protein>
    <recommendedName>
        <fullName evidence="2">Tyrosine-protein phosphatase domain-containing protein</fullName>
    </recommendedName>
</protein>
<dbReference type="InterPro" id="IPR029021">
    <property type="entry name" value="Prot-tyrosine_phosphatase-like"/>
</dbReference>
<dbReference type="Proteomes" id="UP001208570">
    <property type="component" value="Unassembled WGS sequence"/>
</dbReference>
<keyword evidence="4" id="KW-1185">Reference proteome</keyword>
<dbReference type="SMART" id="SM00194">
    <property type="entry name" value="PTPc"/>
    <property type="match status" value="1"/>
</dbReference>
<dbReference type="SUPFAM" id="SSF52799">
    <property type="entry name" value="(Phosphotyrosine protein) phosphatases II"/>
    <property type="match status" value="1"/>
</dbReference>
<dbReference type="EMBL" id="JAODUP010001206">
    <property type="protein sequence ID" value="KAK2140910.1"/>
    <property type="molecule type" value="Genomic_DNA"/>
</dbReference>
<dbReference type="PANTHER" id="PTHR19134:SF531">
    <property type="entry name" value="TYROSINE-PROTEIN PHOSPHATASE LAR"/>
    <property type="match status" value="1"/>
</dbReference>